<organism evidence="3 4">
    <name type="scientific">Stichopus japonicus</name>
    <name type="common">Sea cucumber</name>
    <dbReference type="NCBI Taxonomy" id="307972"/>
    <lineage>
        <taxon>Eukaryota</taxon>
        <taxon>Metazoa</taxon>
        <taxon>Echinodermata</taxon>
        <taxon>Eleutherozoa</taxon>
        <taxon>Echinozoa</taxon>
        <taxon>Holothuroidea</taxon>
        <taxon>Aspidochirotacea</taxon>
        <taxon>Aspidochirotida</taxon>
        <taxon>Stichopodidae</taxon>
        <taxon>Apostichopus</taxon>
    </lineage>
</organism>
<keyword evidence="4" id="KW-1185">Reference proteome</keyword>
<evidence type="ECO:0000313" key="4">
    <source>
        <dbReference type="Proteomes" id="UP000230750"/>
    </source>
</evidence>
<dbReference type="OrthoDB" id="10623156at2759"/>
<dbReference type="Proteomes" id="UP000230750">
    <property type="component" value="Unassembled WGS sequence"/>
</dbReference>
<dbReference type="EMBL" id="MRZV01000227">
    <property type="protein sequence ID" value="PIK55007.1"/>
    <property type="molecule type" value="Genomic_DNA"/>
</dbReference>
<evidence type="ECO:0000256" key="2">
    <source>
        <dbReference type="SAM" id="SignalP"/>
    </source>
</evidence>
<keyword evidence="2" id="KW-0732">Signal</keyword>
<sequence length="142" mass="16384">MAKLIYYVIPLFLLLTTTITTARGGKGGCRSGMRFRPEECRTVFGMFKRLLDDMDKENTDDNEADERTIPKEKDDPEADLRALLYGQEPVDSPAGSDDTTEDADDDDTTNQTEREMKMRKYELEMDLVEELLRDLENFDLEQ</sequence>
<dbReference type="AlphaFoldDB" id="A0A2G8L417"/>
<gene>
    <name evidence="3" type="ORF">BSL78_08054</name>
</gene>
<accession>A0A2G8L417</accession>
<feature type="signal peptide" evidence="2">
    <location>
        <begin position="1"/>
        <end position="24"/>
    </location>
</feature>
<comment type="caution">
    <text evidence="3">The sequence shown here is derived from an EMBL/GenBank/DDBJ whole genome shotgun (WGS) entry which is preliminary data.</text>
</comment>
<feature type="compositionally biased region" description="Basic and acidic residues" evidence="1">
    <location>
        <begin position="54"/>
        <end position="80"/>
    </location>
</feature>
<feature type="compositionally biased region" description="Acidic residues" evidence="1">
    <location>
        <begin position="98"/>
        <end position="108"/>
    </location>
</feature>
<name>A0A2G8L417_STIJA</name>
<feature type="region of interest" description="Disordered" evidence="1">
    <location>
        <begin position="54"/>
        <end position="118"/>
    </location>
</feature>
<protein>
    <submittedName>
        <fullName evidence="3">Uncharacterized protein</fullName>
    </submittedName>
</protein>
<reference evidence="3 4" key="1">
    <citation type="journal article" date="2017" name="PLoS Biol.">
        <title>The sea cucumber genome provides insights into morphological evolution and visceral regeneration.</title>
        <authorList>
            <person name="Zhang X."/>
            <person name="Sun L."/>
            <person name="Yuan J."/>
            <person name="Sun Y."/>
            <person name="Gao Y."/>
            <person name="Zhang L."/>
            <person name="Li S."/>
            <person name="Dai H."/>
            <person name="Hamel J.F."/>
            <person name="Liu C."/>
            <person name="Yu Y."/>
            <person name="Liu S."/>
            <person name="Lin W."/>
            <person name="Guo K."/>
            <person name="Jin S."/>
            <person name="Xu P."/>
            <person name="Storey K.B."/>
            <person name="Huan P."/>
            <person name="Zhang T."/>
            <person name="Zhou Y."/>
            <person name="Zhang J."/>
            <person name="Lin C."/>
            <person name="Li X."/>
            <person name="Xing L."/>
            <person name="Huo D."/>
            <person name="Sun M."/>
            <person name="Wang L."/>
            <person name="Mercier A."/>
            <person name="Li F."/>
            <person name="Yang H."/>
            <person name="Xiang J."/>
        </authorList>
    </citation>
    <scope>NUCLEOTIDE SEQUENCE [LARGE SCALE GENOMIC DNA]</scope>
    <source>
        <strain evidence="3">Shaxun</strain>
        <tissue evidence="3">Muscle</tissue>
    </source>
</reference>
<evidence type="ECO:0000313" key="3">
    <source>
        <dbReference type="EMBL" id="PIK55007.1"/>
    </source>
</evidence>
<evidence type="ECO:0000256" key="1">
    <source>
        <dbReference type="SAM" id="MobiDB-lite"/>
    </source>
</evidence>
<feature type="chain" id="PRO_5013943320" evidence="2">
    <location>
        <begin position="25"/>
        <end position="142"/>
    </location>
</feature>
<proteinExistence type="predicted"/>